<evidence type="ECO:0000256" key="1">
    <source>
        <dbReference type="SAM" id="MobiDB-lite"/>
    </source>
</evidence>
<feature type="region of interest" description="Disordered" evidence="1">
    <location>
        <begin position="82"/>
        <end position="104"/>
    </location>
</feature>
<keyword evidence="4" id="KW-1185">Reference proteome</keyword>
<proteinExistence type="predicted"/>
<name>A0A166FYK4_9AGAM</name>
<feature type="compositionally biased region" description="Basic and acidic residues" evidence="1">
    <location>
        <begin position="85"/>
        <end position="97"/>
    </location>
</feature>
<evidence type="ECO:0000256" key="2">
    <source>
        <dbReference type="SAM" id="SignalP"/>
    </source>
</evidence>
<organism evidence="3 4">
    <name type="scientific">Athelia psychrophila</name>
    <dbReference type="NCBI Taxonomy" id="1759441"/>
    <lineage>
        <taxon>Eukaryota</taxon>
        <taxon>Fungi</taxon>
        <taxon>Dikarya</taxon>
        <taxon>Basidiomycota</taxon>
        <taxon>Agaricomycotina</taxon>
        <taxon>Agaricomycetes</taxon>
        <taxon>Agaricomycetidae</taxon>
        <taxon>Atheliales</taxon>
        <taxon>Atheliaceae</taxon>
        <taxon>Athelia</taxon>
    </lineage>
</organism>
<dbReference type="Proteomes" id="UP000076532">
    <property type="component" value="Unassembled WGS sequence"/>
</dbReference>
<protein>
    <submittedName>
        <fullName evidence="3">Uncharacterized protein</fullName>
    </submittedName>
</protein>
<accession>A0A166FYK4</accession>
<evidence type="ECO:0000313" key="3">
    <source>
        <dbReference type="EMBL" id="KZP17301.1"/>
    </source>
</evidence>
<keyword evidence="2" id="KW-0732">Signal</keyword>
<reference evidence="3 4" key="1">
    <citation type="journal article" date="2016" name="Mol. Biol. Evol.">
        <title>Comparative Genomics of Early-Diverging Mushroom-Forming Fungi Provides Insights into the Origins of Lignocellulose Decay Capabilities.</title>
        <authorList>
            <person name="Nagy L.G."/>
            <person name="Riley R."/>
            <person name="Tritt A."/>
            <person name="Adam C."/>
            <person name="Daum C."/>
            <person name="Floudas D."/>
            <person name="Sun H."/>
            <person name="Yadav J.S."/>
            <person name="Pangilinan J."/>
            <person name="Larsson K.H."/>
            <person name="Matsuura K."/>
            <person name="Barry K."/>
            <person name="Labutti K."/>
            <person name="Kuo R."/>
            <person name="Ohm R.A."/>
            <person name="Bhattacharya S.S."/>
            <person name="Shirouzu T."/>
            <person name="Yoshinaga Y."/>
            <person name="Martin F.M."/>
            <person name="Grigoriev I.V."/>
            <person name="Hibbett D.S."/>
        </authorList>
    </citation>
    <scope>NUCLEOTIDE SEQUENCE [LARGE SCALE GENOMIC DNA]</scope>
    <source>
        <strain evidence="3 4">CBS 109695</strain>
    </source>
</reference>
<gene>
    <name evidence="3" type="ORF">FIBSPDRAFT_894408</name>
</gene>
<dbReference type="AlphaFoldDB" id="A0A166FYK4"/>
<sequence length="201" mass="22060">MAAMCQLNRIGSARSSQLLHLLLYIWTRTAQVSWAESRSVKSGSERKWIDGRDDIGDGLDSPKHLNGAWLLSFTILSLSLSSPDPPRDSPPTRHRAQDSPQEFWTPYGPVPTIMPQPQPPSPLQPGSPVLWDRSSISTIKQHNCLICPDVAVRPVIEQQVQHQALFAALRLSGADLITCVTSTLNAQLPAHHAAPTGLLQK</sequence>
<feature type="signal peptide" evidence="2">
    <location>
        <begin position="1"/>
        <end position="35"/>
    </location>
</feature>
<feature type="chain" id="PRO_5007873643" evidence="2">
    <location>
        <begin position="36"/>
        <end position="201"/>
    </location>
</feature>
<dbReference type="EMBL" id="KV417584">
    <property type="protein sequence ID" value="KZP17301.1"/>
    <property type="molecule type" value="Genomic_DNA"/>
</dbReference>
<evidence type="ECO:0000313" key="4">
    <source>
        <dbReference type="Proteomes" id="UP000076532"/>
    </source>
</evidence>